<organism evidence="8 9">
    <name type="scientific">Mycoplasmopsis anatis</name>
    <dbReference type="NCBI Taxonomy" id="171279"/>
    <lineage>
        <taxon>Bacteria</taxon>
        <taxon>Bacillati</taxon>
        <taxon>Mycoplasmatota</taxon>
        <taxon>Mycoplasmoidales</taxon>
        <taxon>Metamycoplasmataceae</taxon>
        <taxon>Mycoplasmopsis</taxon>
    </lineage>
</organism>
<evidence type="ECO:0000256" key="5">
    <source>
        <dbReference type="SAM" id="Phobius"/>
    </source>
</evidence>
<feature type="transmembrane region" description="Helical" evidence="5">
    <location>
        <begin position="229"/>
        <end position="249"/>
    </location>
</feature>
<dbReference type="AlphaFoldDB" id="A0A9Q3QED1"/>
<dbReference type="GO" id="GO:0016887">
    <property type="term" value="F:ATP hydrolysis activity"/>
    <property type="evidence" value="ECO:0007669"/>
    <property type="project" value="InterPro"/>
</dbReference>
<dbReference type="InterPro" id="IPR011527">
    <property type="entry name" value="ABC1_TM_dom"/>
</dbReference>
<dbReference type="InterPro" id="IPR039421">
    <property type="entry name" value="Type_1_exporter"/>
</dbReference>
<evidence type="ECO:0000313" key="9">
    <source>
        <dbReference type="Proteomes" id="UP000746160"/>
    </source>
</evidence>
<evidence type="ECO:0000256" key="4">
    <source>
        <dbReference type="ARBA" id="ARBA00023136"/>
    </source>
</evidence>
<keyword evidence="3 5" id="KW-1133">Transmembrane helix</keyword>
<proteinExistence type="predicted"/>
<dbReference type="GO" id="GO:0015421">
    <property type="term" value="F:ABC-type oligopeptide transporter activity"/>
    <property type="evidence" value="ECO:0007669"/>
    <property type="project" value="TreeGrafter"/>
</dbReference>
<dbReference type="Proteomes" id="UP000746160">
    <property type="component" value="Unassembled WGS sequence"/>
</dbReference>
<dbReference type="InterPro" id="IPR003593">
    <property type="entry name" value="AAA+_ATPase"/>
</dbReference>
<sequence>MKYLIKLKGISTLIFILLLVIFCIEFIVSYFYGVLIQNLTYSLVDQSVKYLLIYLGILVISLIISFIYSIFKNKLDAKLNSYISKKVYISYANLKLCQSSKYDKNDWFYVLTNAPFKYVDEYVLQIFALLKSILSFLAILIAASIISPITLSYTLPVFGLYLAVIYLFRSNLNKIADLEKTLYTVPMSESKKYIEYLFTSSINSQSEQLVHSYSNSLEKKIYNKINSLSNIYSIYVFIMQSFALLYTFVILSLSMVIWVVNPLLITIASLSVLMTKFFDMNSYSASIVNSLTSINVSKKVFKDVLSKVNLTDKKLLDAEVIQQKSGFKFNSIELKNVSLSVENKDILKNINLKINKNQKILITGASGSGKSTLIKLLTGHYENITSGTVLLNDKEVPNLENLQICSFLTKTQMNFFEGNILENLTLENNENSKVKELLKIFNLEVDTEEEIIDKDPEFSTGQNQRLALIQALISQKEVLLFDESFSNIDKENFDVILPYILSLDKTIIIISHTLNNKHLNKFDKLINIKNGEINEA</sequence>
<dbReference type="EMBL" id="JABZFG010000012">
    <property type="protein sequence ID" value="MBW0602924.1"/>
    <property type="molecule type" value="Genomic_DNA"/>
</dbReference>
<dbReference type="SMART" id="SM00382">
    <property type="entry name" value="AAA"/>
    <property type="match status" value="1"/>
</dbReference>
<gene>
    <name evidence="8" type="ORF">MADP07_00663</name>
</gene>
<name>A0A9Q3QED1_9BACT</name>
<evidence type="ECO:0000313" key="8">
    <source>
        <dbReference type="EMBL" id="MBW0602924.1"/>
    </source>
</evidence>
<feature type="transmembrane region" description="Helical" evidence="5">
    <location>
        <begin position="151"/>
        <end position="168"/>
    </location>
</feature>
<feature type="transmembrane region" description="Helical" evidence="5">
    <location>
        <begin position="255"/>
        <end position="274"/>
    </location>
</feature>
<keyword evidence="8" id="KW-0547">Nucleotide-binding</keyword>
<dbReference type="PROSITE" id="PS50929">
    <property type="entry name" value="ABC_TM1F"/>
    <property type="match status" value="1"/>
</dbReference>
<dbReference type="GO" id="GO:0016020">
    <property type="term" value="C:membrane"/>
    <property type="evidence" value="ECO:0007669"/>
    <property type="project" value="UniProtKB-SubCell"/>
</dbReference>
<dbReference type="GO" id="GO:0005524">
    <property type="term" value="F:ATP binding"/>
    <property type="evidence" value="ECO:0007669"/>
    <property type="project" value="UniProtKB-KW"/>
</dbReference>
<evidence type="ECO:0000259" key="7">
    <source>
        <dbReference type="PROSITE" id="PS50929"/>
    </source>
</evidence>
<comment type="subcellular location">
    <subcellularLocation>
        <location evidence="1">Membrane</location>
        <topology evidence="1">Multi-pass membrane protein</topology>
    </subcellularLocation>
</comment>
<evidence type="ECO:0000256" key="3">
    <source>
        <dbReference type="ARBA" id="ARBA00022989"/>
    </source>
</evidence>
<dbReference type="PANTHER" id="PTHR43394">
    <property type="entry name" value="ATP-DEPENDENT PERMEASE MDL1, MITOCHONDRIAL"/>
    <property type="match status" value="1"/>
</dbReference>
<feature type="transmembrane region" description="Helical" evidence="5">
    <location>
        <begin position="52"/>
        <end position="71"/>
    </location>
</feature>
<accession>A0A9Q3QED1</accession>
<keyword evidence="4 5" id="KW-0472">Membrane</keyword>
<feature type="domain" description="ABC transmembrane type-1" evidence="7">
    <location>
        <begin position="13"/>
        <end position="183"/>
    </location>
</feature>
<dbReference type="PROSITE" id="PS50893">
    <property type="entry name" value="ABC_TRANSPORTER_2"/>
    <property type="match status" value="1"/>
</dbReference>
<feature type="transmembrane region" description="Helical" evidence="5">
    <location>
        <begin position="12"/>
        <end position="32"/>
    </location>
</feature>
<feature type="transmembrane region" description="Helical" evidence="5">
    <location>
        <begin position="122"/>
        <end position="145"/>
    </location>
</feature>
<keyword evidence="2 5" id="KW-0812">Transmembrane</keyword>
<keyword evidence="8" id="KW-0067">ATP-binding</keyword>
<protein>
    <submittedName>
        <fullName evidence="8">ABC transporter ATP-binding protein</fullName>
    </submittedName>
</protein>
<evidence type="ECO:0000256" key="1">
    <source>
        <dbReference type="ARBA" id="ARBA00004141"/>
    </source>
</evidence>
<comment type="caution">
    <text evidence="8">The sequence shown here is derived from an EMBL/GenBank/DDBJ whole genome shotgun (WGS) entry which is preliminary data.</text>
</comment>
<dbReference type="PANTHER" id="PTHR43394:SF1">
    <property type="entry name" value="ATP-BINDING CASSETTE SUB-FAMILY B MEMBER 10, MITOCHONDRIAL"/>
    <property type="match status" value="1"/>
</dbReference>
<dbReference type="InterPro" id="IPR003439">
    <property type="entry name" value="ABC_transporter-like_ATP-bd"/>
</dbReference>
<feature type="domain" description="ABC transporter" evidence="6">
    <location>
        <begin position="332"/>
        <end position="536"/>
    </location>
</feature>
<reference evidence="8" key="1">
    <citation type="journal article" date="2021" name="Genes Genomics">
        <title>Comparative genomic analysis of Mycoplasma anatis strains.</title>
        <authorList>
            <person name="Zhou Q."/>
            <person name="Mai K."/>
            <person name="Yang D."/>
            <person name="Liu J."/>
            <person name="Yan Z."/>
            <person name="Luo C."/>
            <person name="Tan Y."/>
            <person name="Cao S."/>
            <person name="Zhou Q."/>
            <person name="Chen L."/>
            <person name="Chen F."/>
        </authorList>
    </citation>
    <scope>NUCLEOTIDE SEQUENCE</scope>
    <source>
        <strain evidence="8">DP07</strain>
    </source>
</reference>
<evidence type="ECO:0000256" key="2">
    <source>
        <dbReference type="ARBA" id="ARBA00022692"/>
    </source>
</evidence>
<dbReference type="RefSeq" id="WP_218675492.1">
    <property type="nucleotide sequence ID" value="NZ_JABZFG010000012.1"/>
</dbReference>
<evidence type="ECO:0000259" key="6">
    <source>
        <dbReference type="PROSITE" id="PS50893"/>
    </source>
</evidence>
<dbReference type="Pfam" id="PF00005">
    <property type="entry name" value="ABC_tran"/>
    <property type="match status" value="1"/>
</dbReference>